<evidence type="ECO:0000313" key="3">
    <source>
        <dbReference type="Proteomes" id="UP000192674"/>
    </source>
</evidence>
<feature type="compositionally biased region" description="Polar residues" evidence="1">
    <location>
        <begin position="62"/>
        <end position="71"/>
    </location>
</feature>
<keyword evidence="3" id="KW-1185">Reference proteome</keyword>
<proteinExistence type="predicted"/>
<protein>
    <submittedName>
        <fullName evidence="2">Uncharacterized protein</fullName>
    </submittedName>
</protein>
<dbReference type="AlphaFoldDB" id="A0A1Y5Y1G4"/>
<dbReference type="Proteomes" id="UP000192674">
    <property type="component" value="Unassembled WGS sequence"/>
</dbReference>
<feature type="compositionally biased region" description="Low complexity" evidence="1">
    <location>
        <begin position="34"/>
        <end position="50"/>
    </location>
</feature>
<reference evidence="2 3" key="1">
    <citation type="submission" date="2017-04" db="EMBL/GenBank/DDBJ databases">
        <authorList>
            <person name="Afonso C.L."/>
            <person name="Miller P.J."/>
            <person name="Scott M.A."/>
            <person name="Spackman E."/>
            <person name="Goraichik I."/>
            <person name="Dimitrov K.M."/>
            <person name="Suarez D.L."/>
            <person name="Swayne D.E."/>
        </authorList>
    </citation>
    <scope>NUCLEOTIDE SEQUENCE [LARGE SCALE GENOMIC DNA]</scope>
    <source>
        <strain evidence="2 3">DSM 43828</strain>
    </source>
</reference>
<sequence>MTDTPIYDQLRQELSSRRAVADSPPKPRARVERAQPQATPAAKPAPAATTSDDTRRPVSVWTLVNANRQKK</sequence>
<dbReference type="EMBL" id="FWXV01000009">
    <property type="protein sequence ID" value="SMD23798.1"/>
    <property type="molecule type" value="Genomic_DNA"/>
</dbReference>
<feature type="compositionally biased region" description="Basic and acidic residues" evidence="1">
    <location>
        <begin position="10"/>
        <end position="20"/>
    </location>
</feature>
<organism evidence="2 3">
    <name type="scientific">Kibdelosporangium aridum</name>
    <dbReference type="NCBI Taxonomy" id="2030"/>
    <lineage>
        <taxon>Bacteria</taxon>
        <taxon>Bacillati</taxon>
        <taxon>Actinomycetota</taxon>
        <taxon>Actinomycetes</taxon>
        <taxon>Pseudonocardiales</taxon>
        <taxon>Pseudonocardiaceae</taxon>
        <taxon>Kibdelosporangium</taxon>
    </lineage>
</organism>
<dbReference type="RefSeq" id="WP_033391993.1">
    <property type="nucleotide sequence ID" value="NZ_FWXV01000009.1"/>
</dbReference>
<name>A0A1Y5Y1G4_KIBAR</name>
<gene>
    <name evidence="2" type="ORF">SAMN05661093_08204</name>
</gene>
<dbReference type="OrthoDB" id="3696817at2"/>
<feature type="region of interest" description="Disordered" evidence="1">
    <location>
        <begin position="1"/>
        <end position="71"/>
    </location>
</feature>
<evidence type="ECO:0000256" key="1">
    <source>
        <dbReference type="SAM" id="MobiDB-lite"/>
    </source>
</evidence>
<accession>A0A1Y5Y1G4</accession>
<evidence type="ECO:0000313" key="2">
    <source>
        <dbReference type="EMBL" id="SMD23798.1"/>
    </source>
</evidence>